<dbReference type="GO" id="GO:0008270">
    <property type="term" value="F:zinc ion binding"/>
    <property type="evidence" value="ECO:0007669"/>
    <property type="project" value="UniProtKB-UniRule"/>
</dbReference>
<evidence type="ECO:0000256" key="7">
    <source>
        <dbReference type="ARBA" id="ARBA00022833"/>
    </source>
</evidence>
<evidence type="ECO:0000313" key="16">
    <source>
        <dbReference type="EMBL" id="TKD10143.1"/>
    </source>
</evidence>
<comment type="caution">
    <text evidence="16">The sequence shown here is derived from an EMBL/GenBank/DDBJ whole genome shotgun (WGS) entry which is preliminary data.</text>
</comment>
<dbReference type="RefSeq" id="WP_136928543.1">
    <property type="nucleotide sequence ID" value="NZ_SSMQ01000007.1"/>
</dbReference>
<dbReference type="PRINTS" id="PR00756">
    <property type="entry name" value="ALADIPTASE"/>
</dbReference>
<dbReference type="AlphaFoldDB" id="A0A4U1JFT2"/>
<evidence type="ECO:0000256" key="10">
    <source>
        <dbReference type="PIRSR" id="PIRSR634016-3"/>
    </source>
</evidence>
<dbReference type="InterPro" id="IPR042097">
    <property type="entry name" value="Aminopeptidase_N-like_N_sf"/>
</dbReference>
<accession>A0A4U1JFT2</accession>
<dbReference type="EMBL" id="SSMQ01000007">
    <property type="protein sequence ID" value="TKD10143.1"/>
    <property type="molecule type" value="Genomic_DNA"/>
</dbReference>
<dbReference type="Pfam" id="PF01433">
    <property type="entry name" value="Peptidase_M1"/>
    <property type="match status" value="1"/>
</dbReference>
<dbReference type="InterPro" id="IPR024571">
    <property type="entry name" value="ERAP1-like_C_dom"/>
</dbReference>
<dbReference type="GO" id="GO:0006508">
    <property type="term" value="P:proteolysis"/>
    <property type="evidence" value="ECO:0007669"/>
    <property type="project" value="UniProtKB-KW"/>
</dbReference>
<reference evidence="16 17" key="1">
    <citation type="submission" date="2019-04" db="EMBL/GenBank/DDBJ databases">
        <authorList>
            <person name="Li Y."/>
            <person name="Wang J."/>
        </authorList>
    </citation>
    <scope>NUCLEOTIDE SEQUENCE [LARGE SCALE GENOMIC DNA]</scope>
    <source>
        <strain evidence="16 17">DSM 14668</strain>
    </source>
</reference>
<dbReference type="GO" id="GO:0042277">
    <property type="term" value="F:peptide binding"/>
    <property type="evidence" value="ECO:0007669"/>
    <property type="project" value="TreeGrafter"/>
</dbReference>
<evidence type="ECO:0000256" key="8">
    <source>
        <dbReference type="ARBA" id="ARBA00023049"/>
    </source>
</evidence>
<dbReference type="InterPro" id="IPR050344">
    <property type="entry name" value="Peptidase_M1_aminopeptidases"/>
</dbReference>
<evidence type="ECO:0000256" key="3">
    <source>
        <dbReference type="ARBA" id="ARBA00022438"/>
    </source>
</evidence>
<comment type="catalytic activity">
    <reaction evidence="1">
        <text>Release of an N-terminal amino acid, Xaa-|-Yaa- from a peptide, amide or arylamide. Xaa is preferably Ala, but may be most amino acids including Pro (slow action). When a terminal hydrophobic residue is followed by a prolyl residue, the two may be released as an intact Xaa-Pro dipeptide.</text>
        <dbReference type="EC" id="3.4.11.2"/>
    </reaction>
</comment>
<gene>
    <name evidence="16" type="ORF">E8A74_08990</name>
</gene>
<keyword evidence="4 12" id="KW-0645">Protease</keyword>
<evidence type="ECO:0000256" key="5">
    <source>
        <dbReference type="ARBA" id="ARBA00022723"/>
    </source>
</evidence>
<evidence type="ECO:0000259" key="13">
    <source>
        <dbReference type="Pfam" id="PF01433"/>
    </source>
</evidence>
<evidence type="ECO:0000256" key="2">
    <source>
        <dbReference type="ARBA" id="ARBA00010136"/>
    </source>
</evidence>
<keyword evidence="5 10" id="KW-0479">Metal-binding</keyword>
<evidence type="ECO:0000256" key="4">
    <source>
        <dbReference type="ARBA" id="ARBA00022670"/>
    </source>
</evidence>
<keyword evidence="17" id="KW-1185">Reference proteome</keyword>
<dbReference type="EC" id="3.4.11.-" evidence="12"/>
<feature type="binding site" evidence="10">
    <location>
        <position position="376"/>
    </location>
    <ligand>
        <name>Zn(2+)</name>
        <dbReference type="ChEBI" id="CHEBI:29105"/>
        <note>catalytic</note>
    </ligand>
</feature>
<dbReference type="PANTHER" id="PTHR11533:SF174">
    <property type="entry name" value="PUROMYCIN-SENSITIVE AMINOPEPTIDASE-RELATED"/>
    <property type="match status" value="1"/>
</dbReference>
<evidence type="ECO:0000256" key="9">
    <source>
        <dbReference type="PIRSR" id="PIRSR634016-1"/>
    </source>
</evidence>
<feature type="binding site" evidence="10">
    <location>
        <position position="357"/>
    </location>
    <ligand>
        <name>Zn(2+)</name>
        <dbReference type="ChEBI" id="CHEBI:29105"/>
        <note>catalytic</note>
    </ligand>
</feature>
<dbReference type="InterPro" id="IPR001930">
    <property type="entry name" value="Peptidase_M1"/>
</dbReference>
<evidence type="ECO:0000256" key="6">
    <source>
        <dbReference type="ARBA" id="ARBA00022801"/>
    </source>
</evidence>
<dbReference type="InterPro" id="IPR045357">
    <property type="entry name" value="Aminopeptidase_N-like_N"/>
</dbReference>
<dbReference type="SUPFAM" id="SSF63737">
    <property type="entry name" value="Leukotriene A4 hydrolase N-terminal domain"/>
    <property type="match status" value="1"/>
</dbReference>
<dbReference type="GO" id="GO:0070006">
    <property type="term" value="F:metalloaminopeptidase activity"/>
    <property type="evidence" value="ECO:0007669"/>
    <property type="project" value="TreeGrafter"/>
</dbReference>
<keyword evidence="6 12" id="KW-0378">Hydrolase</keyword>
<proteinExistence type="inferred from homology"/>
<feature type="site" description="Transition state stabilizer" evidence="11">
    <location>
        <position position="438"/>
    </location>
</feature>
<feature type="active site" description="Proton acceptor" evidence="9">
    <location>
        <position position="354"/>
    </location>
</feature>
<sequence length="910" mass="97890">MLAWSRGARLVFPLVVVALAGCIPNAPVLRVEPTREPTAEAPKAPAPLANGRLPDTARPLRYALSLWVNPKEPRFTGEVTIDVELPRPTSHVVLHATEIDLRRAQGIVRGERRPAQISTRPSAGQKTPDELVLSFDRPLPAGRASIEITYVAPFGEGTAGLFRVEDAGASYAFSQFEPVDARRVFPCFDEPGFKVPFDVKVTVPKGQLALSNAPETSRTASPDAAHETFTFATTEPLPTYLVALAVGPFEIREAKTTVGGPKDPIELRLVTTRGKSKLGALVLDTAARELAVLAGFFGRAYPYKKLDLVAVPDLMAAAMEHPGLVTFREDLALLDPDAASAQGKQEMASIVAHELAHQWFGNLVGPPWWDDLWLNEGLATWMTAKVVDTITKDTSAAAFGVRDKHLAMKLDELPSSRAVRAPVVSPEDAEEIFDAITYEKGASLVRMLEGWLGEDVMRKGLAAHTSAHAHGTASTDVLLAALAEASGKDVAAVARPFLVRTGVPFVRAELTCEADKPPRVSLALTSPASRAGAGGEPAQAFVVPACVAYEGGAAPVCGLLSDRLALELPRRGCPAWIHPNADERGYYRFTLPRASWDALAKVAKKLSPTERVGLVANALALVRSGELGADALLELLSSLRGERHPAVLAEMTESLRWLRVVLPDARAREALGRFVGALFLPLGKELGWATRKQDDDATRLARVAVLEALGVLAEDPWTLRQAASRATAYLDDPRAIDADTTAVALLVAARTGGDERLQALRDAVRLAATPEERVIAARAIGRIGDPAELGRGLDIARAGELRAHEFARAFHESTRAPETLSTSLGWIRARGPELAPRFGGGLLLELSSAVGEACDPVTRDDALKVFKAIFETAFVNPRKLQALEEQANQCIAVRERETPRLRKKLGLGTR</sequence>
<dbReference type="GO" id="GO:0005737">
    <property type="term" value="C:cytoplasm"/>
    <property type="evidence" value="ECO:0007669"/>
    <property type="project" value="TreeGrafter"/>
</dbReference>
<dbReference type="Gene3D" id="1.25.50.20">
    <property type="match status" value="1"/>
</dbReference>
<dbReference type="GO" id="GO:0016020">
    <property type="term" value="C:membrane"/>
    <property type="evidence" value="ECO:0007669"/>
    <property type="project" value="TreeGrafter"/>
</dbReference>
<dbReference type="InterPro" id="IPR027268">
    <property type="entry name" value="Peptidase_M4/M1_CTD_sf"/>
</dbReference>
<evidence type="ECO:0000313" key="17">
    <source>
        <dbReference type="Proteomes" id="UP000309215"/>
    </source>
</evidence>
<protein>
    <recommendedName>
        <fullName evidence="12">Aminopeptidase</fullName>
        <ecNumber evidence="12">3.4.11.-</ecNumber>
    </recommendedName>
</protein>
<organism evidence="16 17">
    <name type="scientific">Polyangium fumosum</name>
    <dbReference type="NCBI Taxonomy" id="889272"/>
    <lineage>
        <taxon>Bacteria</taxon>
        <taxon>Pseudomonadati</taxon>
        <taxon>Myxococcota</taxon>
        <taxon>Polyangia</taxon>
        <taxon>Polyangiales</taxon>
        <taxon>Polyangiaceae</taxon>
        <taxon>Polyangium</taxon>
    </lineage>
</organism>
<dbReference type="InterPro" id="IPR014782">
    <property type="entry name" value="Peptidase_M1_dom"/>
</dbReference>
<feature type="binding site" evidence="10">
    <location>
        <position position="353"/>
    </location>
    <ligand>
        <name>Zn(2+)</name>
        <dbReference type="ChEBI" id="CHEBI:29105"/>
        <note>catalytic</note>
    </ligand>
</feature>
<dbReference type="GO" id="GO:0016285">
    <property type="term" value="F:alanyl aminopeptidase activity"/>
    <property type="evidence" value="ECO:0007669"/>
    <property type="project" value="UniProtKB-EC"/>
</dbReference>
<dbReference type="GO" id="GO:0043171">
    <property type="term" value="P:peptide catabolic process"/>
    <property type="evidence" value="ECO:0007669"/>
    <property type="project" value="TreeGrafter"/>
</dbReference>
<evidence type="ECO:0000256" key="1">
    <source>
        <dbReference type="ARBA" id="ARBA00000098"/>
    </source>
</evidence>
<keyword evidence="7 10" id="KW-0862">Zinc</keyword>
<comment type="similarity">
    <text evidence="2 12">Belongs to the peptidase M1 family.</text>
</comment>
<dbReference type="FunFam" id="1.10.390.10:FF:000006">
    <property type="entry name" value="Puromycin-sensitive aminopeptidase"/>
    <property type="match status" value="1"/>
</dbReference>
<dbReference type="Pfam" id="PF11838">
    <property type="entry name" value="ERAP1_C"/>
    <property type="match status" value="1"/>
</dbReference>
<feature type="domain" description="Peptidase M1 membrane alanine aminopeptidase" evidence="13">
    <location>
        <begin position="283"/>
        <end position="495"/>
    </location>
</feature>
<evidence type="ECO:0000259" key="15">
    <source>
        <dbReference type="Pfam" id="PF17900"/>
    </source>
</evidence>
<evidence type="ECO:0000256" key="12">
    <source>
        <dbReference type="RuleBase" id="RU364040"/>
    </source>
</evidence>
<comment type="cofactor">
    <cofactor evidence="10 12">
        <name>Zn(2+)</name>
        <dbReference type="ChEBI" id="CHEBI:29105"/>
    </cofactor>
    <text evidence="10 12">Binds 1 zinc ion per subunit.</text>
</comment>
<dbReference type="Gene3D" id="2.60.40.1730">
    <property type="entry name" value="tricorn interacting facor f3 domain"/>
    <property type="match status" value="1"/>
</dbReference>
<dbReference type="CDD" id="cd09601">
    <property type="entry name" value="M1_APN-Q_like"/>
    <property type="match status" value="1"/>
</dbReference>
<dbReference type="PANTHER" id="PTHR11533">
    <property type="entry name" value="PROTEASE M1 ZINC METALLOPROTEASE"/>
    <property type="match status" value="1"/>
</dbReference>
<dbReference type="Gene3D" id="1.10.390.10">
    <property type="entry name" value="Neutral Protease Domain 2"/>
    <property type="match status" value="1"/>
</dbReference>
<keyword evidence="8 12" id="KW-0482">Metalloprotease</keyword>
<dbReference type="PROSITE" id="PS51257">
    <property type="entry name" value="PROKAR_LIPOPROTEIN"/>
    <property type="match status" value="1"/>
</dbReference>
<dbReference type="SUPFAM" id="SSF55486">
    <property type="entry name" value="Metalloproteases ('zincins'), catalytic domain"/>
    <property type="match status" value="1"/>
</dbReference>
<name>A0A4U1JFT2_9BACT</name>
<dbReference type="Pfam" id="PF17900">
    <property type="entry name" value="Peptidase_M1_N"/>
    <property type="match status" value="1"/>
</dbReference>
<evidence type="ECO:0000256" key="11">
    <source>
        <dbReference type="PIRSR" id="PIRSR634016-4"/>
    </source>
</evidence>
<dbReference type="InterPro" id="IPR034016">
    <property type="entry name" value="M1_APN-typ"/>
</dbReference>
<dbReference type="GO" id="GO:0005615">
    <property type="term" value="C:extracellular space"/>
    <property type="evidence" value="ECO:0007669"/>
    <property type="project" value="TreeGrafter"/>
</dbReference>
<feature type="domain" description="Aminopeptidase N-like N-terminal" evidence="15">
    <location>
        <begin position="59"/>
        <end position="241"/>
    </location>
</feature>
<dbReference type="Proteomes" id="UP000309215">
    <property type="component" value="Unassembled WGS sequence"/>
</dbReference>
<dbReference type="OrthoDB" id="9816201at2"/>
<feature type="domain" description="ERAP1-like C-terminal" evidence="14">
    <location>
        <begin position="576"/>
        <end position="880"/>
    </location>
</feature>
<evidence type="ECO:0000259" key="14">
    <source>
        <dbReference type="Pfam" id="PF11838"/>
    </source>
</evidence>
<keyword evidence="3 12" id="KW-0031">Aminopeptidase</keyword>